<protein>
    <recommendedName>
        <fullName evidence="2">Peptide N-acetyl-beta-D-glucosaminyl asparaginase amidase A N-terminal domain-containing protein</fullName>
    </recommendedName>
</protein>
<evidence type="ECO:0000256" key="1">
    <source>
        <dbReference type="SAM" id="SignalP"/>
    </source>
</evidence>
<dbReference type="InParanoid" id="A0A409YUD9"/>
<accession>A0A409YUD9</accession>
<dbReference type="OrthoDB" id="1612078at2759"/>
<reference evidence="3 4" key="1">
    <citation type="journal article" date="2018" name="Evol. Lett.">
        <title>Horizontal gene cluster transfer increased hallucinogenic mushroom diversity.</title>
        <authorList>
            <person name="Reynolds H.T."/>
            <person name="Vijayakumar V."/>
            <person name="Gluck-Thaler E."/>
            <person name="Korotkin H.B."/>
            <person name="Matheny P.B."/>
            <person name="Slot J.C."/>
        </authorList>
    </citation>
    <scope>NUCLEOTIDE SEQUENCE [LARGE SCALE GENOMIC DNA]</scope>
    <source>
        <strain evidence="3 4">SRW20</strain>
    </source>
</reference>
<dbReference type="AlphaFoldDB" id="A0A409YUD9"/>
<sequence>MKLHSLLSIILFHGLCIWVANAAVLVDFQVAQPPPVPKNAKQCTVQVLQRDFAFSFGDAEVVTLEPPTDCGPVGSWAAITLNFTVTSNGTQFDRLGIFTFQNVEIWRTSTPEPTLNGIIWTYVKDVTRYTPLFAKPGTFILQLDNLIETGLNGVYSTVLHATYYASSPAHPPAEKADLLVPISSLLNNTGNDVSVPPTFSLNVTLPRNSVKVFAEVYASGNGDEEFWYFNTANQFLPELPGFIGQGPFREVRLLVDGQVAGTAYPYATIFTGGIAPTAWRPITSYGALDLPTYFLDITPFVPILADGHPHNISLDVTSAETDHTINQNWFLSAVLQVFVDKSSRPTTGKINKYTAQPFSVTSTSGSVGSNGDVNITVTATRSILIDSMIISGSGQVNHVVWSQQLQYKNVQNILNKTQIQNVLQTSTGTVISTHNGAPVVVDDFSYPLGINITAFDPSGDFFEAKFDHSYNRDLLPLPIVPRSQIAERQTADAFFLISPNGNSGNGTNSNAFSYVDQAGNTFFRTVDAVLNNITLDKQSGTLSPASSPHQFPLPPFSGFAGAARLPNNRRAPTP</sequence>
<name>A0A409YUD9_9AGAR</name>
<dbReference type="InterPro" id="IPR056948">
    <property type="entry name" value="PNGaseA_N"/>
</dbReference>
<dbReference type="InterPro" id="IPR021102">
    <property type="entry name" value="PNGase_A"/>
</dbReference>
<feature type="domain" description="Peptide N-acetyl-beta-D-glucosaminyl asparaginase amidase A N-terminal" evidence="2">
    <location>
        <begin position="33"/>
        <end position="355"/>
    </location>
</feature>
<keyword evidence="1" id="KW-0732">Signal</keyword>
<keyword evidence="4" id="KW-1185">Reference proteome</keyword>
<feature type="chain" id="PRO_5018971766" description="Peptide N-acetyl-beta-D-glucosaminyl asparaginase amidase A N-terminal domain-containing protein" evidence="1">
    <location>
        <begin position="23"/>
        <end position="574"/>
    </location>
</feature>
<dbReference type="Pfam" id="PF25156">
    <property type="entry name" value="PNGase_A_C"/>
    <property type="match status" value="1"/>
</dbReference>
<dbReference type="Proteomes" id="UP000284706">
    <property type="component" value="Unassembled WGS sequence"/>
</dbReference>
<organism evidence="3 4">
    <name type="scientific">Gymnopilus dilepis</name>
    <dbReference type="NCBI Taxonomy" id="231916"/>
    <lineage>
        <taxon>Eukaryota</taxon>
        <taxon>Fungi</taxon>
        <taxon>Dikarya</taxon>
        <taxon>Basidiomycota</taxon>
        <taxon>Agaricomycotina</taxon>
        <taxon>Agaricomycetes</taxon>
        <taxon>Agaricomycetidae</taxon>
        <taxon>Agaricales</taxon>
        <taxon>Agaricineae</taxon>
        <taxon>Hymenogastraceae</taxon>
        <taxon>Gymnopilus</taxon>
    </lineage>
</organism>
<dbReference type="EMBL" id="NHYE01000269">
    <property type="protein sequence ID" value="PPR06641.1"/>
    <property type="molecule type" value="Genomic_DNA"/>
</dbReference>
<proteinExistence type="predicted"/>
<evidence type="ECO:0000259" key="2">
    <source>
        <dbReference type="Pfam" id="PF12222"/>
    </source>
</evidence>
<evidence type="ECO:0000313" key="4">
    <source>
        <dbReference type="Proteomes" id="UP000284706"/>
    </source>
</evidence>
<comment type="caution">
    <text evidence="3">The sequence shown here is derived from an EMBL/GenBank/DDBJ whole genome shotgun (WGS) entry which is preliminary data.</text>
</comment>
<gene>
    <name evidence="3" type="ORF">CVT26_001183</name>
</gene>
<dbReference type="Pfam" id="PF12222">
    <property type="entry name" value="PNGaseA"/>
    <property type="match status" value="1"/>
</dbReference>
<dbReference type="STRING" id="231916.A0A409YUD9"/>
<evidence type="ECO:0000313" key="3">
    <source>
        <dbReference type="EMBL" id="PPR06641.1"/>
    </source>
</evidence>
<dbReference type="PANTHER" id="PTHR31104">
    <property type="entry name" value="PEPTIDE-N4-(N-ACETYL-BETA-GLUCOSAMINYL)ASPARAGINE AMIDASE A PROTEIN"/>
    <property type="match status" value="1"/>
</dbReference>
<feature type="signal peptide" evidence="1">
    <location>
        <begin position="1"/>
        <end position="22"/>
    </location>
</feature>